<sequence length="519" mass="54243">MAFDARVNPDDPAVPLQTITADPTDLNGYIAALSQVMEGTASFLPVPPAITSVQHRANAELAAAMRVGSPITAGTLIACTSGSTGTPKGAMLSAENLRSSNDATAYYLRKKYGVEPGAWLLTLPAHHIAGTQVILRSLSAGCTPIVASHLAGNQGGGSACHFPRTSTRTETPARVASGSFTVEGFSTDTRTLRQLYPDRHLYTSLVPAQLERLVADPAGVEALRMYATILIGGAATRSEVISTIDNLGVHFALTYGSSETSGGCVYDGCPLPGVTVAVEDPGGQRVEVTHEDFSMTRQRKVISSSEPTAQRGRIVLSGPMVSRGYRNLPDSSAFPQAGTFVTSDLGEISAVATSFSDAASPSNTPPGILRVIGRADGAINTGGYKVLPEDVERAIHTHLPELVLDSGHSVSTTTLCVVGVDDKAFGQIVAVAIEGGVEKEELTHAHGQNGESGAEQFKRSAQELKPNTLGMDVTGTLRAALRGHLPTHLIPRRALLVPALPTSGPGKVSRRGVAQLFTD</sequence>
<dbReference type="InterPro" id="IPR042099">
    <property type="entry name" value="ANL_N_sf"/>
</dbReference>
<feature type="domain" description="AMP-dependent synthetase/ligase" evidence="3">
    <location>
        <begin position="78"/>
        <end position="148"/>
    </location>
</feature>
<name>A0A7G7YQ55_9CORY</name>
<dbReference type="Gene3D" id="3.40.50.12780">
    <property type="entry name" value="N-terminal domain of ligase-like"/>
    <property type="match status" value="1"/>
</dbReference>
<evidence type="ECO:0000313" key="5">
    <source>
        <dbReference type="Proteomes" id="UP000515275"/>
    </source>
</evidence>
<accession>A0A7G7YQ55</accession>
<evidence type="ECO:0000313" key="4">
    <source>
        <dbReference type="EMBL" id="QNH96625.1"/>
    </source>
</evidence>
<organism evidence="4 5">
    <name type="scientific">Corynebacterium anserum</name>
    <dbReference type="NCBI Taxonomy" id="2684406"/>
    <lineage>
        <taxon>Bacteria</taxon>
        <taxon>Bacillati</taxon>
        <taxon>Actinomycetota</taxon>
        <taxon>Actinomycetes</taxon>
        <taxon>Mycobacteriales</taxon>
        <taxon>Corynebacteriaceae</taxon>
        <taxon>Corynebacterium</taxon>
    </lineage>
</organism>
<dbReference type="Proteomes" id="UP000515275">
    <property type="component" value="Chromosome"/>
</dbReference>
<dbReference type="RefSeq" id="WP_186276828.1">
    <property type="nucleotide sequence ID" value="NZ_CP046883.1"/>
</dbReference>
<evidence type="ECO:0000256" key="2">
    <source>
        <dbReference type="ARBA" id="ARBA00022598"/>
    </source>
</evidence>
<dbReference type="GO" id="GO:0006631">
    <property type="term" value="P:fatty acid metabolic process"/>
    <property type="evidence" value="ECO:0007669"/>
    <property type="project" value="TreeGrafter"/>
</dbReference>
<comment type="similarity">
    <text evidence="1">Belongs to the ATP-dependent AMP-binding enzyme family.</text>
</comment>
<dbReference type="KEGG" id="cans:GP473_08100"/>
<dbReference type="InterPro" id="IPR045851">
    <property type="entry name" value="AMP-bd_C_sf"/>
</dbReference>
<dbReference type="Gene3D" id="3.30.300.30">
    <property type="match status" value="1"/>
</dbReference>
<proteinExistence type="inferred from homology"/>
<keyword evidence="2" id="KW-0436">Ligase</keyword>
<keyword evidence="5" id="KW-1185">Reference proteome</keyword>
<dbReference type="SUPFAM" id="SSF56801">
    <property type="entry name" value="Acetyl-CoA synthetase-like"/>
    <property type="match status" value="1"/>
</dbReference>
<dbReference type="PANTHER" id="PTHR43201:SF5">
    <property type="entry name" value="MEDIUM-CHAIN ACYL-COA LIGASE ACSF2, MITOCHONDRIAL"/>
    <property type="match status" value="1"/>
</dbReference>
<dbReference type="InterPro" id="IPR000873">
    <property type="entry name" value="AMP-dep_synth/lig_dom"/>
</dbReference>
<protein>
    <submittedName>
        <fullName evidence="4">AMP-binding protein</fullName>
    </submittedName>
</protein>
<dbReference type="EMBL" id="CP046883">
    <property type="protein sequence ID" value="QNH96625.1"/>
    <property type="molecule type" value="Genomic_DNA"/>
</dbReference>
<gene>
    <name evidence="4" type="ORF">GP473_08100</name>
</gene>
<dbReference type="GO" id="GO:0031956">
    <property type="term" value="F:medium-chain fatty acid-CoA ligase activity"/>
    <property type="evidence" value="ECO:0007669"/>
    <property type="project" value="TreeGrafter"/>
</dbReference>
<dbReference type="AlphaFoldDB" id="A0A7G7YQ55"/>
<dbReference type="PANTHER" id="PTHR43201">
    <property type="entry name" value="ACYL-COA SYNTHETASE"/>
    <property type="match status" value="1"/>
</dbReference>
<evidence type="ECO:0000256" key="1">
    <source>
        <dbReference type="ARBA" id="ARBA00006432"/>
    </source>
</evidence>
<dbReference type="Pfam" id="PF00501">
    <property type="entry name" value="AMP-binding"/>
    <property type="match status" value="1"/>
</dbReference>
<reference evidence="4 5" key="1">
    <citation type="submission" date="2019-12" db="EMBL/GenBank/DDBJ databases">
        <title>Corynebacterium sp. nov., isolated from feces of the Anser Albifrons in China.</title>
        <authorList>
            <person name="Liu Q."/>
        </authorList>
    </citation>
    <scope>NUCLEOTIDE SEQUENCE [LARGE SCALE GENOMIC DNA]</scope>
    <source>
        <strain evidence="4 5">23H37-10</strain>
    </source>
</reference>
<evidence type="ECO:0000259" key="3">
    <source>
        <dbReference type="Pfam" id="PF00501"/>
    </source>
</evidence>